<dbReference type="SUPFAM" id="SSF88659">
    <property type="entry name" value="Sigma3 and sigma4 domains of RNA polymerase sigma factors"/>
    <property type="match status" value="1"/>
</dbReference>
<keyword evidence="5" id="KW-1185">Reference proteome</keyword>
<dbReference type="Pfam" id="PF04542">
    <property type="entry name" value="Sigma70_r2"/>
    <property type="match status" value="1"/>
</dbReference>
<dbReference type="Proteomes" id="UP000474957">
    <property type="component" value="Unassembled WGS sequence"/>
</dbReference>
<dbReference type="NCBIfam" id="TIGR02937">
    <property type="entry name" value="sigma70-ECF"/>
    <property type="match status" value="1"/>
</dbReference>
<evidence type="ECO:0000259" key="1">
    <source>
        <dbReference type="Pfam" id="PF04542"/>
    </source>
</evidence>
<comment type="caution">
    <text evidence="4">The sequence shown here is derived from an EMBL/GenBank/DDBJ whole genome shotgun (WGS) entry which is preliminary data.</text>
</comment>
<dbReference type="InterPro" id="IPR014284">
    <property type="entry name" value="RNA_pol_sigma-70_dom"/>
</dbReference>
<dbReference type="RefSeq" id="WP_154445135.1">
    <property type="nucleotide sequence ID" value="NZ_WIND01000002.1"/>
</dbReference>
<dbReference type="InterPro" id="IPR013324">
    <property type="entry name" value="RNA_pol_sigma_r3/r4-like"/>
</dbReference>
<feature type="domain" description="RNA polymerase sigma-70 region 2" evidence="1">
    <location>
        <begin position="14"/>
        <end position="78"/>
    </location>
</feature>
<dbReference type="AlphaFoldDB" id="A0A6L5YX39"/>
<evidence type="ECO:0000259" key="2">
    <source>
        <dbReference type="Pfam" id="PF08281"/>
    </source>
</evidence>
<sequence length="408" mass="44213">MSRGTGWIGDLLAAARPQAVAALLRHFRDLDRAEEAFQEACVRALRTWPEKGPPRNAAAWLIMVGRNAMIDAARRTKREAPLAREEAIPDAGTGQDATVARIDEADYRDDILRLLFVCCHPVLKPTDQVALSLRIVGGLSVGQIARAFLVGDSAMEQRITRAKRRIAQADVGYEVPGPVERAERIGAVAGVIYLVFNEGYTTGIAAEGARAALCEEAIRLGRLLQRLFPTEPEIMGLLALMLLQHARAGARFDDAGEVIPLDRQDRARWDGVRIAEGRALVDKAARHARPGGYQLQAAIAAQHARAQGTDWGRIAQLYAALEHLQPSPVVTLNRAVALLKAGQAEDAWGLVAPLASQLDGYFYFHGARGAILRALGRADEAREAFAQAISLANTAAEAAHMRDQLDAL</sequence>
<dbReference type="InterPro" id="IPR013249">
    <property type="entry name" value="RNA_pol_sigma70_r4_t2"/>
</dbReference>
<dbReference type="GO" id="GO:0016987">
    <property type="term" value="F:sigma factor activity"/>
    <property type="evidence" value="ECO:0007669"/>
    <property type="project" value="InterPro"/>
</dbReference>
<feature type="domain" description="DUF6596" evidence="3">
    <location>
        <begin position="184"/>
        <end position="285"/>
    </location>
</feature>
<dbReference type="InterPro" id="IPR007627">
    <property type="entry name" value="RNA_pol_sigma70_r2"/>
</dbReference>
<evidence type="ECO:0000313" key="4">
    <source>
        <dbReference type="EMBL" id="MSU88777.1"/>
    </source>
</evidence>
<dbReference type="SUPFAM" id="SSF48452">
    <property type="entry name" value="TPR-like"/>
    <property type="match status" value="1"/>
</dbReference>
<dbReference type="GO" id="GO:0003677">
    <property type="term" value="F:DNA binding"/>
    <property type="evidence" value="ECO:0007669"/>
    <property type="project" value="InterPro"/>
</dbReference>
<dbReference type="PANTHER" id="PTHR47756:SF1">
    <property type="entry name" value="BLL0085 PROTEIN"/>
    <property type="match status" value="1"/>
</dbReference>
<dbReference type="InterPro" id="IPR013325">
    <property type="entry name" value="RNA_pol_sigma_r2"/>
</dbReference>
<gene>
    <name evidence="4" type="ORF">GE300_03965</name>
</gene>
<dbReference type="Pfam" id="PF20239">
    <property type="entry name" value="DUF6596"/>
    <property type="match status" value="1"/>
</dbReference>
<evidence type="ECO:0000313" key="5">
    <source>
        <dbReference type="Proteomes" id="UP000474957"/>
    </source>
</evidence>
<dbReference type="Gene3D" id="1.25.40.10">
    <property type="entry name" value="Tetratricopeptide repeat domain"/>
    <property type="match status" value="1"/>
</dbReference>
<dbReference type="Pfam" id="PF08281">
    <property type="entry name" value="Sigma70_r4_2"/>
    <property type="match status" value="1"/>
</dbReference>
<organism evidence="4 5">
    <name type="scientific">Halovulum marinum</name>
    <dbReference type="NCBI Taxonomy" id="2662447"/>
    <lineage>
        <taxon>Bacteria</taxon>
        <taxon>Pseudomonadati</taxon>
        <taxon>Pseudomonadota</taxon>
        <taxon>Alphaproteobacteria</taxon>
        <taxon>Rhodobacterales</taxon>
        <taxon>Paracoccaceae</taxon>
        <taxon>Halovulum</taxon>
    </lineage>
</organism>
<dbReference type="GO" id="GO:0006352">
    <property type="term" value="P:DNA-templated transcription initiation"/>
    <property type="evidence" value="ECO:0007669"/>
    <property type="project" value="InterPro"/>
</dbReference>
<feature type="domain" description="RNA polymerase sigma factor 70 region 4 type 2" evidence="2">
    <location>
        <begin position="116"/>
        <end position="166"/>
    </location>
</feature>
<dbReference type="InterPro" id="IPR046531">
    <property type="entry name" value="DUF6596"/>
</dbReference>
<dbReference type="InterPro" id="IPR011990">
    <property type="entry name" value="TPR-like_helical_dom_sf"/>
</dbReference>
<protein>
    <submittedName>
        <fullName evidence="4">Sigma-70 family RNA polymerase sigma factor</fullName>
    </submittedName>
</protein>
<name>A0A6L5YX39_9RHOB</name>
<proteinExistence type="predicted"/>
<dbReference type="SUPFAM" id="SSF88946">
    <property type="entry name" value="Sigma2 domain of RNA polymerase sigma factors"/>
    <property type="match status" value="1"/>
</dbReference>
<evidence type="ECO:0000259" key="3">
    <source>
        <dbReference type="Pfam" id="PF20239"/>
    </source>
</evidence>
<dbReference type="EMBL" id="WIND01000002">
    <property type="protein sequence ID" value="MSU88777.1"/>
    <property type="molecule type" value="Genomic_DNA"/>
</dbReference>
<dbReference type="PANTHER" id="PTHR47756">
    <property type="entry name" value="BLL6612 PROTEIN-RELATED"/>
    <property type="match status" value="1"/>
</dbReference>
<reference evidence="4 5" key="1">
    <citation type="submission" date="2019-10" db="EMBL/GenBank/DDBJ databases">
        <title>Cognatihalovulum marinum gen. nov. sp. nov., a new member of the family Rhodobacteraceae isolated from deep seawater of the Northwest Indian Ocean.</title>
        <authorList>
            <person name="Ruan C."/>
            <person name="Wang J."/>
            <person name="Zheng X."/>
            <person name="Song L."/>
            <person name="Zhu Y."/>
            <person name="Huang Y."/>
            <person name="Lu Z."/>
            <person name="Du W."/>
            <person name="Huang L."/>
            <person name="Dai X."/>
        </authorList>
    </citation>
    <scope>NUCLEOTIDE SEQUENCE [LARGE SCALE GENOMIC DNA]</scope>
    <source>
        <strain evidence="4 5">2CG4</strain>
    </source>
</reference>
<dbReference type="Gene3D" id="1.10.1740.10">
    <property type="match status" value="1"/>
</dbReference>
<accession>A0A6L5YX39</accession>